<dbReference type="SUPFAM" id="SSF53697">
    <property type="entry name" value="SIS domain"/>
    <property type="match status" value="1"/>
</dbReference>
<dbReference type="InterPro" id="IPR000281">
    <property type="entry name" value="HTH_RpiR"/>
</dbReference>
<evidence type="ECO:0000256" key="3">
    <source>
        <dbReference type="ARBA" id="ARBA00023163"/>
    </source>
</evidence>
<keyword evidence="3" id="KW-0804">Transcription</keyword>
<dbReference type="CDD" id="cd05013">
    <property type="entry name" value="SIS_RpiR"/>
    <property type="match status" value="1"/>
</dbReference>
<sequence>MANSKQPPANCLLLLLSNYPYFTKSQQKIADYISENPHEAIRQSISEIAESTASSEITVSRFCHKAGFNGLQDLKIALASEIFTPLESVCQDINTYDTVQEIASKVFYNTINSLQDTLKDLDSEAVNKAIDLIYNAHKIDVYGYGVSSGVAKDIENHLLRYSKPVHAFSDLHMQVTSATLLTPEDVVIIVSHSGSNLDLITAAKLAKANHAKIIVLTSYKTSPLCKLADIILCGAGREVTYRSEATASRLVHLALMDIIYTGLMMKDPDKFTKNMNKMRLEIAKRRV</sequence>
<dbReference type="InterPro" id="IPR035472">
    <property type="entry name" value="RpiR-like_SIS"/>
</dbReference>
<dbReference type="PANTHER" id="PTHR30514:SF1">
    <property type="entry name" value="HTH-TYPE TRANSCRIPTIONAL REGULATOR HEXR-RELATED"/>
    <property type="match status" value="1"/>
</dbReference>
<protein>
    <submittedName>
        <fullName evidence="6">Transcriptional regulator, RpiR family</fullName>
    </submittedName>
</protein>
<dbReference type="InterPro" id="IPR046348">
    <property type="entry name" value="SIS_dom_sf"/>
</dbReference>
<dbReference type="InterPro" id="IPR036388">
    <property type="entry name" value="WH-like_DNA-bd_sf"/>
</dbReference>
<dbReference type="PANTHER" id="PTHR30514">
    <property type="entry name" value="GLUCOKINASE"/>
    <property type="match status" value="1"/>
</dbReference>
<dbReference type="GO" id="GO:1901135">
    <property type="term" value="P:carbohydrate derivative metabolic process"/>
    <property type="evidence" value="ECO:0007669"/>
    <property type="project" value="InterPro"/>
</dbReference>
<evidence type="ECO:0000256" key="1">
    <source>
        <dbReference type="ARBA" id="ARBA00023015"/>
    </source>
</evidence>
<feature type="domain" description="SIS" evidence="5">
    <location>
        <begin position="129"/>
        <end position="269"/>
    </location>
</feature>
<dbReference type="OrthoDB" id="3684496at2"/>
<proteinExistence type="predicted"/>
<dbReference type="GO" id="GO:0003677">
    <property type="term" value="F:DNA binding"/>
    <property type="evidence" value="ECO:0007669"/>
    <property type="project" value="UniProtKB-KW"/>
</dbReference>
<keyword evidence="2" id="KW-0238">DNA-binding</keyword>
<gene>
    <name evidence="6" type="ORF">SAMN05660299_00330</name>
</gene>
<feature type="domain" description="HTH rpiR-type" evidence="4">
    <location>
        <begin position="9"/>
        <end position="85"/>
    </location>
</feature>
<keyword evidence="1" id="KW-0805">Transcription regulation</keyword>
<dbReference type="STRING" id="349095.SAMN05660299_00330"/>
<dbReference type="Pfam" id="PF01418">
    <property type="entry name" value="HTH_6"/>
    <property type="match status" value="1"/>
</dbReference>
<dbReference type="Pfam" id="PF01380">
    <property type="entry name" value="SIS"/>
    <property type="match status" value="1"/>
</dbReference>
<dbReference type="PROSITE" id="PS51464">
    <property type="entry name" value="SIS"/>
    <property type="match status" value="1"/>
</dbReference>
<dbReference type="Gene3D" id="1.10.10.10">
    <property type="entry name" value="Winged helix-like DNA-binding domain superfamily/Winged helix DNA-binding domain"/>
    <property type="match status" value="1"/>
</dbReference>
<dbReference type="SUPFAM" id="SSF46689">
    <property type="entry name" value="Homeodomain-like"/>
    <property type="match status" value="1"/>
</dbReference>
<dbReference type="Gene3D" id="3.40.50.10490">
    <property type="entry name" value="Glucose-6-phosphate isomerase like protein, domain 1"/>
    <property type="match status" value="1"/>
</dbReference>
<keyword evidence="7" id="KW-1185">Reference proteome</keyword>
<dbReference type="InterPro" id="IPR001347">
    <property type="entry name" value="SIS_dom"/>
</dbReference>
<dbReference type="InterPro" id="IPR009057">
    <property type="entry name" value="Homeodomain-like_sf"/>
</dbReference>
<evidence type="ECO:0000313" key="6">
    <source>
        <dbReference type="EMBL" id="SDM16071.1"/>
    </source>
</evidence>
<reference evidence="6 7" key="1">
    <citation type="submission" date="2016-10" db="EMBL/GenBank/DDBJ databases">
        <authorList>
            <person name="de Groot N.N."/>
        </authorList>
    </citation>
    <scope>NUCLEOTIDE SEQUENCE [LARGE SCALE GENOMIC DNA]</scope>
    <source>
        <strain evidence="6 7">DSM 16981</strain>
    </source>
</reference>
<dbReference type="InterPro" id="IPR047640">
    <property type="entry name" value="RpiR-like"/>
</dbReference>
<dbReference type="EMBL" id="FNHQ01000002">
    <property type="protein sequence ID" value="SDM16071.1"/>
    <property type="molecule type" value="Genomic_DNA"/>
</dbReference>
<evidence type="ECO:0000259" key="5">
    <source>
        <dbReference type="PROSITE" id="PS51464"/>
    </source>
</evidence>
<dbReference type="RefSeq" id="WP_091647597.1">
    <property type="nucleotide sequence ID" value="NZ_FNHQ01000002.1"/>
</dbReference>
<organism evidence="6 7">
    <name type="scientific">Megasphaera paucivorans</name>
    <dbReference type="NCBI Taxonomy" id="349095"/>
    <lineage>
        <taxon>Bacteria</taxon>
        <taxon>Bacillati</taxon>
        <taxon>Bacillota</taxon>
        <taxon>Negativicutes</taxon>
        <taxon>Veillonellales</taxon>
        <taxon>Veillonellaceae</taxon>
        <taxon>Megasphaera</taxon>
    </lineage>
</organism>
<dbReference type="GO" id="GO:0097367">
    <property type="term" value="F:carbohydrate derivative binding"/>
    <property type="evidence" value="ECO:0007669"/>
    <property type="project" value="InterPro"/>
</dbReference>
<name>A0A1G9QYX3_9FIRM</name>
<evidence type="ECO:0000259" key="4">
    <source>
        <dbReference type="PROSITE" id="PS51071"/>
    </source>
</evidence>
<dbReference type="Proteomes" id="UP000199309">
    <property type="component" value="Unassembled WGS sequence"/>
</dbReference>
<dbReference type="GO" id="GO:0003700">
    <property type="term" value="F:DNA-binding transcription factor activity"/>
    <property type="evidence" value="ECO:0007669"/>
    <property type="project" value="InterPro"/>
</dbReference>
<accession>A0A1G9QYX3</accession>
<dbReference type="PROSITE" id="PS51071">
    <property type="entry name" value="HTH_RPIR"/>
    <property type="match status" value="1"/>
</dbReference>
<evidence type="ECO:0000313" key="7">
    <source>
        <dbReference type="Proteomes" id="UP000199309"/>
    </source>
</evidence>
<dbReference type="AlphaFoldDB" id="A0A1G9QYX3"/>
<evidence type="ECO:0000256" key="2">
    <source>
        <dbReference type="ARBA" id="ARBA00023125"/>
    </source>
</evidence>